<dbReference type="CDD" id="cd09873">
    <property type="entry name" value="PIN_Pae0151-like"/>
    <property type="match status" value="1"/>
</dbReference>
<dbReference type="InterPro" id="IPR029060">
    <property type="entry name" value="PIN-like_dom_sf"/>
</dbReference>
<reference evidence="1" key="1">
    <citation type="journal article" date="2021" name="Microb. Physiol.">
        <title>Proteogenomic Insights into the Physiology of Marine, Sulfate-Reducing, Filamentous Desulfonema limicola and Desulfonema magnum.</title>
        <authorList>
            <person name="Schnaars V."/>
            <person name="Wohlbrand L."/>
            <person name="Scheve S."/>
            <person name="Hinrichs C."/>
            <person name="Reinhardt R."/>
            <person name="Rabus R."/>
        </authorList>
    </citation>
    <scope>NUCLEOTIDE SEQUENCE</scope>
    <source>
        <strain evidence="1">4be13</strain>
    </source>
</reference>
<proteinExistence type="predicted"/>
<sequence length="50" mass="5750">MKIAVQFNIYAYDAYFLECAAALKLPLLTLDRQMAVLAQKMKIETLEINK</sequence>
<keyword evidence="2" id="KW-1185">Reference proteome</keyword>
<evidence type="ECO:0000313" key="1">
    <source>
        <dbReference type="EMBL" id="QTA84450.1"/>
    </source>
</evidence>
<dbReference type="KEGG" id="dmm:dnm_004460"/>
<dbReference type="EMBL" id="CP061800">
    <property type="protein sequence ID" value="QTA84450.1"/>
    <property type="molecule type" value="Genomic_DNA"/>
</dbReference>
<organism evidence="1 2">
    <name type="scientific">Desulfonema magnum</name>
    <dbReference type="NCBI Taxonomy" id="45655"/>
    <lineage>
        <taxon>Bacteria</taxon>
        <taxon>Pseudomonadati</taxon>
        <taxon>Thermodesulfobacteriota</taxon>
        <taxon>Desulfobacteria</taxon>
        <taxon>Desulfobacterales</taxon>
        <taxon>Desulfococcaceae</taxon>
        <taxon>Desulfonema</taxon>
    </lineage>
</organism>
<dbReference type="Gene3D" id="3.40.50.1010">
    <property type="entry name" value="5'-nuclease"/>
    <property type="match status" value="1"/>
</dbReference>
<dbReference type="SUPFAM" id="SSF88723">
    <property type="entry name" value="PIN domain-like"/>
    <property type="match status" value="1"/>
</dbReference>
<dbReference type="InterPro" id="IPR044153">
    <property type="entry name" value="PIN_Pae0151-like"/>
</dbReference>
<protein>
    <recommendedName>
        <fullName evidence="3">PIN domain-containing protein</fullName>
    </recommendedName>
</protein>
<evidence type="ECO:0008006" key="3">
    <source>
        <dbReference type="Google" id="ProtNLM"/>
    </source>
</evidence>
<gene>
    <name evidence="1" type="ORF">dnm_004460</name>
</gene>
<dbReference type="Proteomes" id="UP000663722">
    <property type="component" value="Chromosome"/>
</dbReference>
<name>A0A975GKF1_9BACT</name>
<dbReference type="RefSeq" id="WP_246556159.1">
    <property type="nucleotide sequence ID" value="NZ_CP061800.1"/>
</dbReference>
<accession>A0A975GKF1</accession>
<dbReference type="AlphaFoldDB" id="A0A975GKF1"/>
<evidence type="ECO:0000313" key="2">
    <source>
        <dbReference type="Proteomes" id="UP000663722"/>
    </source>
</evidence>